<evidence type="ECO:0000313" key="1">
    <source>
        <dbReference type="EMBL" id="KKU90595.1"/>
    </source>
</evidence>
<dbReference type="PANTHER" id="PTHR41930:SF1">
    <property type="entry name" value="DEPHOSPHO-COA KINASE"/>
    <property type="match status" value="1"/>
</dbReference>
<protein>
    <recommendedName>
        <fullName evidence="3">Dephospho-CoA kinase</fullName>
    </recommendedName>
</protein>
<accession>A0A0G1X8F2</accession>
<dbReference type="PANTHER" id="PTHR41930">
    <property type="entry name" value="UPF0200 PROTEIN MJ1399"/>
    <property type="match status" value="1"/>
</dbReference>
<comment type="caution">
    <text evidence="1">The sequence shown here is derived from an EMBL/GenBank/DDBJ whole genome shotgun (WGS) entry which is preliminary data.</text>
</comment>
<gene>
    <name evidence="1" type="ORF">UY19_C0001G0072</name>
</gene>
<dbReference type="AlphaFoldDB" id="A0A0G1X8F2"/>
<reference evidence="1 2" key="1">
    <citation type="journal article" date="2015" name="Nature">
        <title>rRNA introns, odd ribosomes, and small enigmatic genomes across a large radiation of phyla.</title>
        <authorList>
            <person name="Brown C.T."/>
            <person name="Hug L.A."/>
            <person name="Thomas B.C."/>
            <person name="Sharon I."/>
            <person name="Castelle C.J."/>
            <person name="Singh A."/>
            <person name="Wilkins M.J."/>
            <person name="Williams K.H."/>
            <person name="Banfield J.F."/>
        </authorList>
    </citation>
    <scope>NUCLEOTIDE SEQUENCE [LARGE SCALE GENOMIC DNA]</scope>
</reference>
<dbReference type="SUPFAM" id="SSF52540">
    <property type="entry name" value="P-loop containing nucleoside triphosphate hydrolases"/>
    <property type="match status" value="1"/>
</dbReference>
<dbReference type="Pfam" id="PF13238">
    <property type="entry name" value="AAA_18"/>
    <property type="match status" value="1"/>
</dbReference>
<sequence length="206" mass="23430">MEICKKRSHTDARPLNTEGGTCMEGQRKIIAIIGLSGAGKTEVVEYIIERYGWPKVYFGEVTFDEMARRGLAISEENERAVREGLRSEFGPLVYAERVIQKIEPIIDTPHVLVESLYSWEEFMRFRDVFGSAFLVVAVHASPAIRYARLAIRPKRPLTAAEAWSRDRSQIENLHQAGPIAMADFLIINEGEREDLLRKVDALVRNL</sequence>
<evidence type="ECO:0008006" key="3">
    <source>
        <dbReference type="Google" id="ProtNLM"/>
    </source>
</evidence>
<proteinExistence type="predicted"/>
<evidence type="ECO:0000313" key="2">
    <source>
        <dbReference type="Proteomes" id="UP000033882"/>
    </source>
</evidence>
<dbReference type="Gene3D" id="3.40.50.300">
    <property type="entry name" value="P-loop containing nucleotide triphosphate hydrolases"/>
    <property type="match status" value="1"/>
</dbReference>
<organism evidence="1 2">
    <name type="scientific">Candidatus Wolfebacteria bacterium GW2011_GWA2_47_9b</name>
    <dbReference type="NCBI Taxonomy" id="1619005"/>
    <lineage>
        <taxon>Bacteria</taxon>
        <taxon>Candidatus Wolfeibacteriota</taxon>
    </lineage>
</organism>
<dbReference type="InterPro" id="IPR027417">
    <property type="entry name" value="P-loop_NTPase"/>
</dbReference>
<dbReference type="Proteomes" id="UP000033882">
    <property type="component" value="Unassembled WGS sequence"/>
</dbReference>
<dbReference type="EMBL" id="LCPB01000001">
    <property type="protein sequence ID" value="KKU90595.1"/>
    <property type="molecule type" value="Genomic_DNA"/>
</dbReference>
<name>A0A0G1X8F2_9BACT</name>